<reference evidence="7 8" key="1">
    <citation type="submission" date="2024-02" db="EMBL/GenBank/DDBJ databases">
        <authorList>
            <person name="Chen Y."/>
            <person name="Shah S."/>
            <person name="Dougan E. K."/>
            <person name="Thang M."/>
            <person name="Chan C."/>
        </authorList>
    </citation>
    <scope>NUCLEOTIDE SEQUENCE [LARGE SCALE GENOMIC DNA]</scope>
</reference>
<dbReference type="Proteomes" id="UP001642484">
    <property type="component" value="Unassembled WGS sequence"/>
</dbReference>
<feature type="domain" description="C2" evidence="6">
    <location>
        <begin position="1073"/>
        <end position="1194"/>
    </location>
</feature>
<evidence type="ECO:0000256" key="3">
    <source>
        <dbReference type="ARBA" id="ARBA00022837"/>
    </source>
</evidence>
<name>A0ABP0RMN7_9DINO</name>
<dbReference type="SUPFAM" id="SSF49562">
    <property type="entry name" value="C2 domain (Calcium/lipid-binding domain, CaLB)"/>
    <property type="match status" value="5"/>
</dbReference>
<keyword evidence="3" id="KW-0106">Calcium</keyword>
<dbReference type="InterPro" id="IPR000008">
    <property type="entry name" value="C2_dom"/>
</dbReference>
<dbReference type="CDD" id="cd00030">
    <property type="entry name" value="C2"/>
    <property type="match status" value="5"/>
</dbReference>
<accession>A0ABP0RMN7</accession>
<evidence type="ECO:0000313" key="8">
    <source>
        <dbReference type="Proteomes" id="UP001642484"/>
    </source>
</evidence>
<dbReference type="PROSITE" id="PS50004">
    <property type="entry name" value="C2"/>
    <property type="match status" value="5"/>
</dbReference>
<evidence type="ECO:0000256" key="4">
    <source>
        <dbReference type="SAM" id="Coils"/>
    </source>
</evidence>
<gene>
    <name evidence="7" type="ORF">CCMP2556_LOCUS47578</name>
</gene>
<dbReference type="SUPFAM" id="SSF89796">
    <property type="entry name" value="CoA-transferase family III (CaiB/BaiF)"/>
    <property type="match status" value="2"/>
</dbReference>
<organism evidence="7 8">
    <name type="scientific">Durusdinium trenchii</name>
    <dbReference type="NCBI Taxonomy" id="1381693"/>
    <lineage>
        <taxon>Eukaryota</taxon>
        <taxon>Sar</taxon>
        <taxon>Alveolata</taxon>
        <taxon>Dinophyceae</taxon>
        <taxon>Suessiales</taxon>
        <taxon>Symbiodiniaceae</taxon>
        <taxon>Durusdinium</taxon>
    </lineage>
</organism>
<keyword evidence="4" id="KW-0175">Coiled coil</keyword>
<dbReference type="InterPro" id="IPR023606">
    <property type="entry name" value="CoA-Trfase_III_dom_1_sf"/>
</dbReference>
<comment type="caution">
    <text evidence="7">The sequence shown here is derived from an EMBL/GenBank/DDBJ whole genome shotgun (WGS) entry which is preliminary data.</text>
</comment>
<comment type="similarity">
    <text evidence="1">Belongs to the CoA-transferase III family.</text>
</comment>
<feature type="coiled-coil region" evidence="4">
    <location>
        <begin position="931"/>
        <end position="990"/>
    </location>
</feature>
<feature type="domain" description="C2" evidence="6">
    <location>
        <begin position="1310"/>
        <end position="1429"/>
    </location>
</feature>
<dbReference type="EMBL" id="CAXAMN010026139">
    <property type="protein sequence ID" value="CAK9100810.1"/>
    <property type="molecule type" value="Genomic_DNA"/>
</dbReference>
<feature type="domain" description="C2" evidence="6">
    <location>
        <begin position="1668"/>
        <end position="1792"/>
    </location>
</feature>
<dbReference type="InterPro" id="IPR035892">
    <property type="entry name" value="C2_domain_sf"/>
</dbReference>
<dbReference type="Gene3D" id="2.60.40.150">
    <property type="entry name" value="C2 domain"/>
    <property type="match status" value="5"/>
</dbReference>
<evidence type="ECO:0000259" key="6">
    <source>
        <dbReference type="PROSITE" id="PS50004"/>
    </source>
</evidence>
<dbReference type="InterPro" id="IPR003673">
    <property type="entry name" value="CoA-Trfase_fam_III"/>
</dbReference>
<keyword evidence="2" id="KW-0479">Metal-binding</keyword>
<protein>
    <recommendedName>
        <fullName evidence="6">C2 domain-containing protein</fullName>
    </recommendedName>
</protein>
<dbReference type="SMART" id="SM00239">
    <property type="entry name" value="C2"/>
    <property type="match status" value="5"/>
</dbReference>
<dbReference type="Pfam" id="PF00168">
    <property type="entry name" value="C2"/>
    <property type="match status" value="6"/>
</dbReference>
<keyword evidence="8" id="KW-1185">Reference proteome</keyword>
<evidence type="ECO:0000256" key="2">
    <source>
        <dbReference type="ARBA" id="ARBA00022723"/>
    </source>
</evidence>
<feature type="compositionally biased region" description="Basic and acidic residues" evidence="5">
    <location>
        <begin position="25"/>
        <end position="44"/>
    </location>
</feature>
<dbReference type="PANTHER" id="PTHR45911">
    <property type="entry name" value="C2 DOMAIN-CONTAINING PROTEIN"/>
    <property type="match status" value="1"/>
</dbReference>
<sequence length="1809" mass="199853">MGGTASTEAESTRTKEKSKKKKKKEQPQDDKDLIGADDTTRDAPFEQGATTSHEEWPPGEPPSTVERPPTWPDLAAEPTMPIDDTSPGPRGVPEPGGTPRQPEQRSFGIFGAMPGQSSRPYAELASPSPLGAASPQSTSPLQRAVGPKYLRVRILKAYNLPLQSTGLTGDLADSYVAARVQRQIFRTCCVEREATCVWTEDNEHTFQLHEPCSLELQVMSISASHEEVLGKASLAVHEDAERVWQRHRLPLQGGSRSVRSELELEMLLEHQADTQPEAKPKEELEYQLGPRVFQPQPHALPWQGVRVLELSCRSWTAALCGQVMAACGAEVIRVAFGEEALLQQKKSNAQRGPSGTAGTGTDTVPNAVPRQLHVGKRLAPYNVEDPEELSVLKSELLMGCSLLLTDLCAEELEQMQLGAASLRQQCPWLIFVHASVVGMRADLSNKGVEDAGAFFSLSGLAEQLGHFLGPSGLAAAAAASALFGVCSMAVLRRRCGAPGDRVEMSIFRSGRWCSALGALTGWAAPPAPAEHHRSGAAALAAPPRGEAEALALPFDVEGVARRPGKRAKVERKPQWSVLEPSALLPPVLTPTAPCAAELPLARVAVLEISDEYQVGAMALGALLADLGARVTKLERPQRPDPWQRTCPQLYKDLTARKVVQVVNYSGIGGQDAQGHPVPGQAAVYRALAETTLLITNLPSQALESWGYDPKHLRQMFPHLIIVWISTWGSDEEARHREKLEGRKGGREAHAFWEASGLCQLCNGVPMPPGLSELVVAQQALGGVGLALLRQQRTGQGQFVQVSRYRSGLFCQRLAALDPPRPLTSPLLQTLDGRFLRLLGRGHKPHDAWVLLHALGRRESLSDHVGGNMEKARSKLKDFTWEELQKHQDELLACAREWSFQDLAKAFQEKGIDWFVEEMRPMDAEALHRQRAKQLEELRGRQQNAAEKALQMGQHASELKQRFGESKAQAQEELLDRLHDQSEQQRRLEKLREQYHSGVAPVLGVTVDGAQGLASETRGRRISTYCVIEVVNKPFTRLQSPQLQGPSPLWDYTGVISGWAFGDVLKLAVYHREPAAEVDHNAAPASVEHTTVLYLQVAAAYNLINRDSGIMGDASDPYVVAQVGEMVQQTPSVSNELNPVWKERNQFAFNVVDHELDRYLLLQVMNSNVTKDDGLGRVRLDTRSIDPGRWHHYRLKLEEGQGGELEFDVYLKPAEPCKPHAAQDELIGQAEVGMSQFYPHGFEGQLPLFLNSKPTQGILEVFLEVQPQGVKINRSVNRRGSHRRTSSDLSMMSRRSSYAIGRSRSQVSSTDLGDMHIEPRPAGESEKSVLQIRVNSAANLTNVDSGLFGDVSDPYVVLRVANTEQKTEVLKNTLNPVWQEKNLFSFSVGAEDNKVELEVMDSNNFKDVSLGRCELDLRSIQHGMWTRFNEKLVAGVRGELAFDLYFQATEYRLLVAEQGSMLHVRVNNARNLPNTDTGVLGDVSDPYVIVKVGDLQRRTPTIDNNLNPDWQDGNLFTFSVAEEDATMELEVMNANVVRDDSLGTASVKIGDLEPNHWCRLVEKIGQGATVELDAFFKPSEHYHLHYELQQAQKEEKNSLAEAARLSKEVQMAERASKWLENVEENTKMPLSLEEREWVHACGGRNFVAPAWITVTQTQVEALVRAREQHPRPVALFPEASPSKQQQKLRVKLISAFGLATSTMSGVTYCTCEIPLKKESKLLTDPVALDSNPEWRFSRTVKGYAPGDALVMEVYSRDQEEGMTPRADQLLGRAFLPGEKFYPNGFDGLLNLTLGPRPTGATLRVTALVLD</sequence>
<feature type="region of interest" description="Disordered" evidence="5">
    <location>
        <begin position="1"/>
        <end position="141"/>
    </location>
</feature>
<evidence type="ECO:0000256" key="5">
    <source>
        <dbReference type="SAM" id="MobiDB-lite"/>
    </source>
</evidence>
<proteinExistence type="inferred from homology"/>
<feature type="domain" description="C2" evidence="6">
    <location>
        <begin position="1435"/>
        <end position="1561"/>
    </location>
</feature>
<feature type="domain" description="C2" evidence="6">
    <location>
        <begin position="131"/>
        <end position="251"/>
    </location>
</feature>
<dbReference type="Pfam" id="PF02515">
    <property type="entry name" value="CoA_transf_3"/>
    <property type="match status" value="2"/>
</dbReference>
<feature type="region of interest" description="Disordered" evidence="5">
    <location>
        <begin position="345"/>
        <end position="367"/>
    </location>
</feature>
<dbReference type="Gene3D" id="3.40.50.10540">
    <property type="entry name" value="Crotonobetainyl-coa:carnitine coa-transferase, domain 1"/>
    <property type="match status" value="2"/>
</dbReference>
<evidence type="ECO:0000313" key="7">
    <source>
        <dbReference type="EMBL" id="CAK9100810.1"/>
    </source>
</evidence>
<evidence type="ECO:0000256" key="1">
    <source>
        <dbReference type="ARBA" id="ARBA00008383"/>
    </source>
</evidence>